<dbReference type="PANTHER" id="PTHR34154:SF3">
    <property type="entry name" value="ALKALI-SENSITIVE LINKAGE PROTEIN 1"/>
    <property type="match status" value="1"/>
</dbReference>
<dbReference type="Proteomes" id="UP001271007">
    <property type="component" value="Unassembled WGS sequence"/>
</dbReference>
<keyword evidence="1" id="KW-0732">Signal</keyword>
<feature type="domain" description="Asl1-like glycosyl hydrolase catalytic" evidence="2">
    <location>
        <begin position="71"/>
        <end position="269"/>
    </location>
</feature>
<evidence type="ECO:0000313" key="4">
    <source>
        <dbReference type="Proteomes" id="UP001271007"/>
    </source>
</evidence>
<evidence type="ECO:0000259" key="2">
    <source>
        <dbReference type="Pfam" id="PF11790"/>
    </source>
</evidence>
<dbReference type="GO" id="GO:0071966">
    <property type="term" value="P:fungal-type cell wall polysaccharide metabolic process"/>
    <property type="evidence" value="ECO:0007669"/>
    <property type="project" value="TreeGrafter"/>
</dbReference>
<accession>A0AAJ0DAZ8</accession>
<dbReference type="EMBL" id="JAWDJX010000094">
    <property type="protein sequence ID" value="KAK3046407.1"/>
    <property type="molecule type" value="Genomic_DNA"/>
</dbReference>
<organism evidence="3 4">
    <name type="scientific">Extremus antarcticus</name>
    <dbReference type="NCBI Taxonomy" id="702011"/>
    <lineage>
        <taxon>Eukaryota</taxon>
        <taxon>Fungi</taxon>
        <taxon>Dikarya</taxon>
        <taxon>Ascomycota</taxon>
        <taxon>Pezizomycotina</taxon>
        <taxon>Dothideomycetes</taxon>
        <taxon>Dothideomycetidae</taxon>
        <taxon>Mycosphaerellales</taxon>
        <taxon>Extremaceae</taxon>
        <taxon>Extremus</taxon>
    </lineage>
</organism>
<name>A0AAJ0DAZ8_9PEZI</name>
<proteinExistence type="predicted"/>
<dbReference type="InterPro" id="IPR053183">
    <property type="entry name" value="ASL1"/>
</dbReference>
<keyword evidence="4" id="KW-1185">Reference proteome</keyword>
<feature type="signal peptide" evidence="1">
    <location>
        <begin position="1"/>
        <end position="18"/>
    </location>
</feature>
<dbReference type="Pfam" id="PF11790">
    <property type="entry name" value="Glyco_hydro_cc"/>
    <property type="match status" value="1"/>
</dbReference>
<gene>
    <name evidence="3" type="ORF">LTR09_012099</name>
</gene>
<dbReference type="AlphaFoldDB" id="A0AAJ0DAZ8"/>
<dbReference type="PANTHER" id="PTHR34154">
    <property type="entry name" value="ALKALI-SENSITIVE LINKAGE PROTEIN 1"/>
    <property type="match status" value="1"/>
</dbReference>
<dbReference type="Gene3D" id="3.20.20.80">
    <property type="entry name" value="Glycosidases"/>
    <property type="match status" value="1"/>
</dbReference>
<sequence length="274" mass="29487">MFSSTQLVLLSLAGHVLAFPSPPRVVGSRAADTCPADFINVVFNGGADPSSQFPQMTGASNWLTFSIGTALGQIPMMAFASDVPAAVQLVNGPNPPEYLLTFNEPDFSYAGVTPTMSPQDAASAIQPLLATPGLSTKFIAPVTADPTSSWLTDFYAACGCQSFFHAYNIHVYQPDIGSAESEITTFHDKFYDKPLWVTEIAPGNANPPCSLSWDTVSQYMTGIYSWGAAQGWIERIFWNTGNQISNDNNVCNSYLIDTNNDPSPLLATFNGLKC</sequence>
<feature type="chain" id="PRO_5042521494" description="Asl1-like glycosyl hydrolase catalytic domain-containing protein" evidence="1">
    <location>
        <begin position="19"/>
        <end position="274"/>
    </location>
</feature>
<dbReference type="InterPro" id="IPR024655">
    <property type="entry name" value="Asl1_glyco_hydro_catalytic"/>
</dbReference>
<reference evidence="3" key="1">
    <citation type="submission" date="2023-04" db="EMBL/GenBank/DDBJ databases">
        <title>Black Yeasts Isolated from many extreme environments.</title>
        <authorList>
            <person name="Coleine C."/>
            <person name="Stajich J.E."/>
            <person name="Selbmann L."/>
        </authorList>
    </citation>
    <scope>NUCLEOTIDE SEQUENCE</scope>
    <source>
        <strain evidence="3">CCFEE 5312</strain>
    </source>
</reference>
<dbReference type="SUPFAM" id="SSF51445">
    <property type="entry name" value="(Trans)glycosidases"/>
    <property type="match status" value="1"/>
</dbReference>
<evidence type="ECO:0000313" key="3">
    <source>
        <dbReference type="EMBL" id="KAK3046407.1"/>
    </source>
</evidence>
<dbReference type="InterPro" id="IPR017853">
    <property type="entry name" value="GH"/>
</dbReference>
<comment type="caution">
    <text evidence="3">The sequence shown here is derived from an EMBL/GenBank/DDBJ whole genome shotgun (WGS) entry which is preliminary data.</text>
</comment>
<evidence type="ECO:0000256" key="1">
    <source>
        <dbReference type="SAM" id="SignalP"/>
    </source>
</evidence>
<dbReference type="GO" id="GO:0009277">
    <property type="term" value="C:fungal-type cell wall"/>
    <property type="evidence" value="ECO:0007669"/>
    <property type="project" value="TreeGrafter"/>
</dbReference>
<protein>
    <recommendedName>
        <fullName evidence="2">Asl1-like glycosyl hydrolase catalytic domain-containing protein</fullName>
    </recommendedName>
</protein>